<evidence type="ECO:0000313" key="6">
    <source>
        <dbReference type="Proteomes" id="UP000465031"/>
    </source>
</evidence>
<organism evidence="5 6">
    <name type="scientific">Rathayibacter tanaceti</name>
    <dbReference type="NCBI Taxonomy" id="1671680"/>
    <lineage>
        <taxon>Bacteria</taxon>
        <taxon>Bacillati</taxon>
        <taxon>Actinomycetota</taxon>
        <taxon>Actinomycetes</taxon>
        <taxon>Micrococcales</taxon>
        <taxon>Microbacteriaceae</taxon>
        <taxon>Rathayibacter</taxon>
    </lineage>
</organism>
<name>A0AAE6RID8_9MICO</name>
<dbReference type="KEGG" id="rte:GSU10_03370"/>
<evidence type="ECO:0000313" key="5">
    <source>
        <dbReference type="EMBL" id="QHC54781.1"/>
    </source>
</evidence>
<dbReference type="Gene3D" id="1.10.10.10">
    <property type="entry name" value="Winged helix-like DNA-binding domain superfamily/Winged helix DNA-binding domain"/>
    <property type="match status" value="1"/>
</dbReference>
<gene>
    <name evidence="5" type="ORF">GSU10_03370</name>
</gene>
<proteinExistence type="predicted"/>
<sequence length="330" mass="36490">MPAGPAVITSQRLLALLSLLQSNHEWTAPTLASRLRISERTIRRDIDRLRELGYRIDTTRGPEGGYRLGAGESLPPLLFDDEQALAVAITLQTAAITGAGIEEAAARALQTVTRLMPDRLAQRIAGLRVGALASEPRAPRADVDPEVLLRIGEAVQKREEIRFDYATPASDSGAEGGPPRRTEPHHLLLSNGRWYLIGWSTPEDDWRIFRVDRLTLRTHNGRRFDRHEIPGDDPAEFLAARFKGSEQKNRWPCHGKVVIELPAATLAPFAGDGTLEDLGDGRSTYEAGSWSWVSLAALLGRFGAEIDVIEPPELRDAFAELARRYARTAR</sequence>
<dbReference type="PROSITE" id="PS51000">
    <property type="entry name" value="HTH_DEOR_2"/>
    <property type="match status" value="1"/>
</dbReference>
<reference evidence="6" key="1">
    <citation type="submission" date="2019-12" db="EMBL/GenBank/DDBJ databases">
        <title>Complete and draft genome sequences of new strains and members of some known species of the genus Rathayibacter isolated from plants.</title>
        <authorList>
            <person name="Tarlachkov S.V."/>
            <person name="Starodumova I.P."/>
            <person name="Dorofeeva L.V."/>
            <person name="Prisyazhnaya N.V."/>
            <person name="Leyn S."/>
            <person name="Zlamal J."/>
            <person name="Elan M."/>
            <person name="Osterman A.L."/>
            <person name="Nadler S."/>
            <person name="Subbotin S.A."/>
            <person name="Evtushenko L.I."/>
        </authorList>
    </citation>
    <scope>NUCLEOTIDE SEQUENCE [LARGE SCALE GENOMIC DNA]</scope>
    <source>
        <strain evidence="6">VKM Ac-2761</strain>
    </source>
</reference>
<evidence type="ECO:0000256" key="2">
    <source>
        <dbReference type="ARBA" id="ARBA00023125"/>
    </source>
</evidence>
<dbReference type="Pfam" id="PF08279">
    <property type="entry name" value="HTH_11"/>
    <property type="match status" value="1"/>
</dbReference>
<keyword evidence="3" id="KW-0804">Transcription</keyword>
<dbReference type="GO" id="GO:0003700">
    <property type="term" value="F:DNA-binding transcription factor activity"/>
    <property type="evidence" value="ECO:0007669"/>
    <property type="project" value="InterPro"/>
</dbReference>
<protein>
    <submittedName>
        <fullName evidence="5">WYL domain-containing protein</fullName>
    </submittedName>
</protein>
<dbReference type="Pfam" id="PF13280">
    <property type="entry name" value="WYL"/>
    <property type="match status" value="1"/>
</dbReference>
<dbReference type="RefSeq" id="WP_068207693.1">
    <property type="nucleotide sequence ID" value="NZ_CP047186.1"/>
</dbReference>
<dbReference type="PANTHER" id="PTHR34580:SF3">
    <property type="entry name" value="PROTEIN PAFB"/>
    <property type="match status" value="1"/>
</dbReference>
<dbReference type="InterPro" id="IPR018356">
    <property type="entry name" value="Tscrpt_reg_HTH_DeoR_CS"/>
</dbReference>
<keyword evidence="1" id="KW-0805">Transcription regulation</keyword>
<evidence type="ECO:0000256" key="1">
    <source>
        <dbReference type="ARBA" id="ARBA00023015"/>
    </source>
</evidence>
<dbReference type="Proteomes" id="UP000465031">
    <property type="component" value="Chromosome"/>
</dbReference>
<dbReference type="InterPro" id="IPR057727">
    <property type="entry name" value="WCX_dom"/>
</dbReference>
<dbReference type="EMBL" id="CP047186">
    <property type="protein sequence ID" value="QHC54781.1"/>
    <property type="molecule type" value="Genomic_DNA"/>
</dbReference>
<dbReference type="PROSITE" id="PS52050">
    <property type="entry name" value="WYL"/>
    <property type="match status" value="1"/>
</dbReference>
<dbReference type="InterPro" id="IPR001034">
    <property type="entry name" value="DeoR_HTH"/>
</dbReference>
<dbReference type="PIRSF" id="PIRSF016838">
    <property type="entry name" value="PafC"/>
    <property type="match status" value="1"/>
</dbReference>
<dbReference type="Pfam" id="PF25583">
    <property type="entry name" value="WCX"/>
    <property type="match status" value="1"/>
</dbReference>
<dbReference type="InterPro" id="IPR051534">
    <property type="entry name" value="CBASS_pafABC_assoc_protein"/>
</dbReference>
<evidence type="ECO:0000256" key="3">
    <source>
        <dbReference type="ARBA" id="ARBA00023163"/>
    </source>
</evidence>
<dbReference type="InterPro" id="IPR028349">
    <property type="entry name" value="PafC-like"/>
</dbReference>
<dbReference type="InterPro" id="IPR013196">
    <property type="entry name" value="HTH_11"/>
</dbReference>
<dbReference type="InterPro" id="IPR036388">
    <property type="entry name" value="WH-like_DNA-bd_sf"/>
</dbReference>
<dbReference type="SUPFAM" id="SSF46785">
    <property type="entry name" value="Winged helix' DNA-binding domain"/>
    <property type="match status" value="1"/>
</dbReference>
<dbReference type="GO" id="GO:0003677">
    <property type="term" value="F:DNA binding"/>
    <property type="evidence" value="ECO:0007669"/>
    <property type="project" value="UniProtKB-KW"/>
</dbReference>
<dbReference type="PANTHER" id="PTHR34580">
    <property type="match status" value="1"/>
</dbReference>
<dbReference type="AlphaFoldDB" id="A0AAE6RID8"/>
<feature type="domain" description="HTH deoR-type" evidence="4">
    <location>
        <begin position="9"/>
        <end position="64"/>
    </location>
</feature>
<keyword evidence="2" id="KW-0238">DNA-binding</keyword>
<accession>A0AAE6RID8</accession>
<dbReference type="InterPro" id="IPR026881">
    <property type="entry name" value="WYL_dom"/>
</dbReference>
<dbReference type="PROSITE" id="PS00894">
    <property type="entry name" value="HTH_DEOR_1"/>
    <property type="match status" value="1"/>
</dbReference>
<dbReference type="InterPro" id="IPR036390">
    <property type="entry name" value="WH_DNA-bd_sf"/>
</dbReference>
<evidence type="ECO:0000259" key="4">
    <source>
        <dbReference type="PROSITE" id="PS51000"/>
    </source>
</evidence>